<comment type="similarity">
    <text evidence="1">Belongs to the FAD-binding oxidoreductase/transferase type 4 family.</text>
</comment>
<dbReference type="Pfam" id="PF01565">
    <property type="entry name" value="FAD_binding_4"/>
    <property type="match status" value="1"/>
</dbReference>
<keyword evidence="12" id="KW-1185">Reference proteome</keyword>
<dbReference type="Gene3D" id="3.30.300.330">
    <property type="match status" value="1"/>
</dbReference>
<dbReference type="Gene3D" id="3.30.70.3450">
    <property type="match status" value="1"/>
</dbReference>
<accession>A0A0P0D473</accession>
<proteinExistence type="inferred from homology"/>
<reference evidence="12" key="2">
    <citation type="submission" date="2015-11" db="EMBL/GenBank/DDBJ databases">
        <title>Complete genome sequence of a polyethylene-glycol degrader Sphingopyxis macrogoltabida 203N (NBRC 111659).</title>
        <authorList>
            <person name="Yoshiyuki O."/>
            <person name="Shouta N."/>
            <person name="Nagata Y."/>
            <person name="Numata M."/>
            <person name="Tsuchikane K."/>
            <person name="Hosoyama A."/>
            <person name="Yamazoe A."/>
            <person name="Tsuda M."/>
            <person name="Fujita N."/>
            <person name="Kawai F."/>
        </authorList>
    </citation>
    <scope>NUCLEOTIDE SEQUENCE [LARGE SCALE GENOMIC DNA]</scope>
    <source>
        <strain evidence="12">203N</strain>
    </source>
</reference>
<dbReference type="RefSeq" id="WP_054588524.1">
    <property type="nucleotide sequence ID" value="NZ_CP009429.1"/>
</dbReference>
<dbReference type="PANTHER" id="PTHR46568">
    <property type="entry name" value="ALKYLDIHYDROXYACETONEPHOSPHATE SYNTHASE, PEROXISOMAL"/>
    <property type="match status" value="1"/>
</dbReference>
<reference evidence="8 11" key="1">
    <citation type="journal article" date="2015" name="Genome Announc.">
        <title>Complete Genome Sequence of Polypropylene Glycol- and Polyethylene Glycol-Degrading Sphingopyxis macrogoltabida Strain EY-1.</title>
        <authorList>
            <person name="Ohtsubo Y."/>
            <person name="Nagata Y."/>
            <person name="Numata M."/>
            <person name="Tsuchikane K."/>
            <person name="Hosoyama A."/>
            <person name="Yamazoe A."/>
            <person name="Tsuda M."/>
            <person name="Fujita N."/>
            <person name="Kawai F."/>
        </authorList>
    </citation>
    <scope>NUCLEOTIDE SEQUENCE [LARGE SCALE GENOMIC DNA]</scope>
    <source>
        <strain evidence="8 11">EY-1</strain>
    </source>
</reference>
<dbReference type="SUPFAM" id="SSF56176">
    <property type="entry name" value="FAD-binding/transporter-associated domain-like"/>
    <property type="match status" value="1"/>
</dbReference>
<keyword evidence="2" id="KW-0285">Flavoprotein</keyword>
<dbReference type="EMBL" id="CP013344">
    <property type="protein sequence ID" value="AMU90305.1"/>
    <property type="molecule type" value="Genomic_DNA"/>
</dbReference>
<evidence type="ECO:0000256" key="4">
    <source>
        <dbReference type="PIRSR" id="PIRSR625650-1"/>
    </source>
</evidence>
<dbReference type="InterPro" id="IPR004113">
    <property type="entry name" value="FAD-bd_oxidored_4_C"/>
</dbReference>
<feature type="domain" description="FAD-binding PCMH-type" evidence="7">
    <location>
        <begin position="100"/>
        <end position="280"/>
    </location>
</feature>
<feature type="active site" description="Proton donor/acceptor" evidence="4">
    <location>
        <position position="458"/>
    </location>
</feature>
<dbReference type="EMBL" id="CP012700">
    <property type="protein sequence ID" value="ALH81281.1"/>
    <property type="molecule type" value="Genomic_DNA"/>
</dbReference>
<evidence type="ECO:0000313" key="11">
    <source>
        <dbReference type="Proteomes" id="UP000058074"/>
    </source>
</evidence>
<dbReference type="EMBL" id="CP013344">
    <property type="protein sequence ID" value="AMU88542.1"/>
    <property type="molecule type" value="Genomic_DNA"/>
</dbReference>
<evidence type="ECO:0000256" key="6">
    <source>
        <dbReference type="PIRSR" id="PIRSR625650-4"/>
    </source>
</evidence>
<dbReference type="GO" id="GO:0008609">
    <property type="term" value="F:alkylglycerone-phosphate synthase activity"/>
    <property type="evidence" value="ECO:0007669"/>
    <property type="project" value="InterPro"/>
</dbReference>
<dbReference type="InterPro" id="IPR025650">
    <property type="entry name" value="Alkyl-DHAP_Synthase"/>
</dbReference>
<dbReference type="Proteomes" id="UP000076088">
    <property type="component" value="Chromosome"/>
</dbReference>
<dbReference type="SUPFAM" id="SSF55103">
    <property type="entry name" value="FAD-linked oxidases, C-terminal domain"/>
    <property type="match status" value="1"/>
</dbReference>
<evidence type="ECO:0000256" key="1">
    <source>
        <dbReference type="ARBA" id="ARBA00008000"/>
    </source>
</evidence>
<dbReference type="InterPro" id="IPR036318">
    <property type="entry name" value="FAD-bd_PCMH-like_sf"/>
</dbReference>
<dbReference type="STRING" id="33050.AN936_13170"/>
<dbReference type="GO" id="GO:0008610">
    <property type="term" value="P:lipid biosynthetic process"/>
    <property type="evidence" value="ECO:0007669"/>
    <property type="project" value="InterPro"/>
</dbReference>
<dbReference type="GO" id="GO:0071949">
    <property type="term" value="F:FAD binding"/>
    <property type="evidence" value="ECO:0007669"/>
    <property type="project" value="InterPro"/>
</dbReference>
<evidence type="ECO:0000259" key="7">
    <source>
        <dbReference type="PROSITE" id="PS51387"/>
    </source>
</evidence>
<evidence type="ECO:0000313" key="10">
    <source>
        <dbReference type="EMBL" id="AMU90305.1"/>
    </source>
</evidence>
<feature type="binding site" evidence="5">
    <location>
        <begin position="213"/>
        <end position="216"/>
    </location>
    <ligand>
        <name>FAD</name>
        <dbReference type="ChEBI" id="CHEBI:57692"/>
    </ligand>
</feature>
<reference evidence="9" key="3">
    <citation type="submission" date="2015-11" db="EMBL/GenBank/DDBJ databases">
        <authorList>
            <person name="Yoshiyuki O."/>
        </authorList>
    </citation>
    <scope>NUCLEOTIDE SEQUENCE</scope>
    <source>
        <strain evidence="9">203N</strain>
    </source>
</reference>
<dbReference type="Gene3D" id="3.30.465.10">
    <property type="match status" value="1"/>
</dbReference>
<protein>
    <submittedName>
        <fullName evidence="8">FAD-linked oxidase</fullName>
    </submittedName>
</protein>
<evidence type="ECO:0000313" key="9">
    <source>
        <dbReference type="EMBL" id="AMU88542.1"/>
    </source>
</evidence>
<dbReference type="PROSITE" id="PS51387">
    <property type="entry name" value="FAD_PCMH"/>
    <property type="match status" value="1"/>
</dbReference>
<reference evidence="9 12" key="4">
    <citation type="journal article" date="2016" name="Genome Announc.">
        <title>Complete Genome Sequence of Sphingopyxis macrogoltabida Strain 203N (NBRC 111659), a Polyethylene Glycol Degrader.</title>
        <authorList>
            <person name="Ohtsubo Y."/>
            <person name="Nonoyama S."/>
            <person name="Nagata Y."/>
            <person name="Numata M."/>
            <person name="Tsuchikane K."/>
            <person name="Hosoyama A."/>
            <person name="Yamazoe A."/>
            <person name="Tsuda M."/>
            <person name="Fujita N."/>
            <person name="Kawai F."/>
        </authorList>
    </citation>
    <scope>NUCLEOTIDE SEQUENCE [LARGE SCALE GENOMIC DNA]</scope>
    <source>
        <strain evidence="9 12">203N</strain>
    </source>
</reference>
<organism evidence="8 11">
    <name type="scientific">Sphingopyxis macrogoltabida</name>
    <name type="common">Sphingomonas macrogoltabidus</name>
    <dbReference type="NCBI Taxonomy" id="33050"/>
    <lineage>
        <taxon>Bacteria</taxon>
        <taxon>Pseudomonadati</taxon>
        <taxon>Pseudomonadota</taxon>
        <taxon>Alphaproteobacteria</taxon>
        <taxon>Sphingomonadales</taxon>
        <taxon>Sphingomonadaceae</taxon>
        <taxon>Sphingopyxis</taxon>
    </lineage>
</organism>
<dbReference type="PANTHER" id="PTHR46568:SF1">
    <property type="entry name" value="ALKYLDIHYDROXYACETONEPHOSPHATE SYNTHASE, PEROXISOMAL"/>
    <property type="match status" value="1"/>
</dbReference>
<feature type="binding site" evidence="5">
    <location>
        <begin position="132"/>
        <end position="138"/>
    </location>
    <ligand>
        <name>FAD</name>
        <dbReference type="ChEBI" id="CHEBI:57692"/>
    </ligand>
</feature>
<dbReference type="InterPro" id="IPR006094">
    <property type="entry name" value="Oxid_FAD_bind_N"/>
</dbReference>
<gene>
    <name evidence="8" type="ORF">AN936_13170</name>
    <name evidence="9" type="ORF">ATM17_05730</name>
    <name evidence="10" type="ORF">ATM17_14840</name>
</gene>
<evidence type="ECO:0000256" key="5">
    <source>
        <dbReference type="PIRSR" id="PIRSR625650-3"/>
    </source>
</evidence>
<dbReference type="InterPro" id="IPR016164">
    <property type="entry name" value="FAD-linked_Oxase-like_C"/>
</dbReference>
<keyword evidence="3 5" id="KW-0274">FAD</keyword>
<feature type="site" description="Important for enzyme activity" evidence="6">
    <location>
        <position position="315"/>
    </location>
</feature>
<dbReference type="OrthoDB" id="9811557at2"/>
<evidence type="ECO:0000256" key="2">
    <source>
        <dbReference type="ARBA" id="ARBA00022630"/>
    </source>
</evidence>
<dbReference type="KEGG" id="smaz:LH19_14210"/>
<feature type="binding site" evidence="5">
    <location>
        <begin position="264"/>
        <end position="270"/>
    </location>
    <ligand>
        <name>FAD</name>
        <dbReference type="ChEBI" id="CHEBI:57692"/>
    </ligand>
</feature>
<evidence type="ECO:0000313" key="12">
    <source>
        <dbReference type="Proteomes" id="UP000076088"/>
    </source>
</evidence>
<dbReference type="KEGG" id="smag:AN936_13170"/>
<dbReference type="Proteomes" id="UP000058074">
    <property type="component" value="Chromosome"/>
</dbReference>
<evidence type="ECO:0000313" key="8">
    <source>
        <dbReference type="EMBL" id="ALH81281.1"/>
    </source>
</evidence>
<sequence length="547" mass="60301">MTEQAGYYGKRRKWHSWGYEDEVISQAEVKEMAVRVGKRLGIDEPVVLSDPTLEEIELRESRISIPASLSSFCNSDKWDRVSHSYGKSFKDLTRIFRRDFTNPPDVIAYPRNEAEVAAVLDWCGDNGYAAIPYGGGSSVTDGFTAPEDCDGSVIIDLGNMNQVLEVDPVSRCALIQAGTLGPSLEDQLKPHGLTLRHIPQSWEFSSLGGWIATRSSGHYATHLTHIDDMVQSLRVVTPRGTIENRRLPGSGAGPDPDRLFIGSEGSLGIITQAWMKLQGRVVFRANATITFDTFYQGAAAIRQITQAGLFPANCRYLDAQDAQFYGAGDGTKSVLLLGFESADHPVDVWLERGVEICQDHGGEVVTKTGSGGDALKSSRSGAQGNWREQFRYLPRLMHTRAAMGVVSFTFETAYTWDKFEAVDTEIIRRVSEAQKALTGGGIVCRRFSFLYPDGPAPYYSVVAPSTHETSLEHYQALSDVASDAISELGATITHHHAVGRSFRPWYDKEVDPLFRDMLAGAKNAVDPDWIMNPGMLLDRSNHLKIVG</sequence>
<name>A0A0P0D473_SPHMC</name>
<dbReference type="PATRIC" id="fig|33050.5.peg.2726"/>
<dbReference type="AlphaFoldDB" id="A0A0P0D473"/>
<dbReference type="InterPro" id="IPR016166">
    <property type="entry name" value="FAD-bd_PCMH"/>
</dbReference>
<comment type="cofactor">
    <cofactor evidence="5">
        <name>FAD</name>
        <dbReference type="ChEBI" id="CHEBI:57692"/>
    </cofactor>
</comment>
<evidence type="ECO:0000256" key="3">
    <source>
        <dbReference type="ARBA" id="ARBA00022827"/>
    </source>
</evidence>
<dbReference type="InterPro" id="IPR016169">
    <property type="entry name" value="FAD-bd_PCMH_sub2"/>
</dbReference>
<dbReference type="Pfam" id="PF02913">
    <property type="entry name" value="FAD-oxidase_C"/>
    <property type="match status" value="1"/>
</dbReference>